<dbReference type="SMART" id="SM00382">
    <property type="entry name" value="AAA"/>
    <property type="match status" value="1"/>
</dbReference>
<dbReference type="PANTHER" id="PTHR43790">
    <property type="entry name" value="CARBOHYDRATE TRANSPORT ATP-BINDING PROTEIN MG119-RELATED"/>
    <property type="match status" value="1"/>
</dbReference>
<dbReference type="PANTHER" id="PTHR43790:SF9">
    <property type="entry name" value="GALACTOFURANOSE TRANSPORTER ATP-BINDING PROTEIN YTFR"/>
    <property type="match status" value="1"/>
</dbReference>
<accession>A0A7C3IT58</accession>
<dbReference type="EMBL" id="DSTX01000010">
    <property type="protein sequence ID" value="HFK20732.1"/>
    <property type="molecule type" value="Genomic_DNA"/>
</dbReference>
<proteinExistence type="predicted"/>
<comment type="caution">
    <text evidence="6">The sequence shown here is derived from an EMBL/GenBank/DDBJ whole genome shotgun (WGS) entry which is preliminary data.</text>
</comment>
<dbReference type="InterPro" id="IPR003593">
    <property type="entry name" value="AAA+_ATPase"/>
</dbReference>
<name>A0A7C3IT58_9CREN</name>
<dbReference type="GO" id="GO:0005524">
    <property type="term" value="F:ATP binding"/>
    <property type="evidence" value="ECO:0007669"/>
    <property type="project" value="UniProtKB-KW"/>
</dbReference>
<sequence length="529" mass="57077">MPLPLIFSTGIEEGLSKEASFSGGSEIDHFNDYALYVRGISKTFSNGVVANNDVTFGIIKGEVHALLGENGAGKTTLMKMLSGCLKPDRGEIYVNGVKTRISDPRKAVQLGIGMVHQHFTLIPTFTVAENIALVSSSSRKLELKAVEEKVRYVSKSLNFDIDPNTRIEELPVGARQKVEILRLLCQDVSILILDEPTSVLTPLEVEDFFRIIRQLKNDGKSVIIITHKVKEALSISDRITIMRGGKTILTIPSSQTTASELASYVVEGFIPSLKRVPTARGEPTLSVKGLFIKGDRGEMAVKGLDLSVHSGEIVGLAGVTGNGQKELVEALTGLRKVEAGSISLKTCDLANKPPNFVINSGISYIPEDRMRRGVILGMTISENLALKRIDKEPYSKNMLIDKEALDKSAKELISIFGIKASDPCATAGSLSGGNIQKLIVARELTNGPNIVIAEQPTAGLDVKASEAVHQKLLDLKTKGAAILLISADLDEIMKLSDRVLIVFGGKIVGEFSSDALDMEKLSKLMLGSE</sequence>
<dbReference type="Pfam" id="PF00005">
    <property type="entry name" value="ABC_tran"/>
    <property type="match status" value="2"/>
</dbReference>
<dbReference type="GO" id="GO:0016887">
    <property type="term" value="F:ATP hydrolysis activity"/>
    <property type="evidence" value="ECO:0007669"/>
    <property type="project" value="InterPro"/>
</dbReference>
<evidence type="ECO:0000256" key="2">
    <source>
        <dbReference type="ARBA" id="ARBA00022737"/>
    </source>
</evidence>
<feature type="domain" description="ABC transporter" evidence="5">
    <location>
        <begin position="285"/>
        <end position="529"/>
    </location>
</feature>
<dbReference type="Gene3D" id="3.40.50.300">
    <property type="entry name" value="P-loop containing nucleotide triphosphate hydrolases"/>
    <property type="match status" value="2"/>
</dbReference>
<dbReference type="PROSITE" id="PS50893">
    <property type="entry name" value="ABC_TRANSPORTER_2"/>
    <property type="match status" value="2"/>
</dbReference>
<dbReference type="InterPro" id="IPR017871">
    <property type="entry name" value="ABC_transporter-like_CS"/>
</dbReference>
<dbReference type="PROSITE" id="PS00211">
    <property type="entry name" value="ABC_TRANSPORTER_1"/>
    <property type="match status" value="1"/>
</dbReference>
<reference evidence="6" key="1">
    <citation type="journal article" date="2020" name="mSystems">
        <title>Genome- and Community-Level Interaction Insights into Carbon Utilization and Element Cycling Functions of Hydrothermarchaeota in Hydrothermal Sediment.</title>
        <authorList>
            <person name="Zhou Z."/>
            <person name="Liu Y."/>
            <person name="Xu W."/>
            <person name="Pan J."/>
            <person name="Luo Z.H."/>
            <person name="Li M."/>
        </authorList>
    </citation>
    <scope>NUCLEOTIDE SEQUENCE [LARGE SCALE GENOMIC DNA]</scope>
    <source>
        <strain evidence="6">SpSt-468</strain>
    </source>
</reference>
<evidence type="ECO:0000256" key="1">
    <source>
        <dbReference type="ARBA" id="ARBA00022448"/>
    </source>
</evidence>
<keyword evidence="4 6" id="KW-0067">ATP-binding</keyword>
<keyword evidence="2" id="KW-0677">Repeat</keyword>
<evidence type="ECO:0000256" key="3">
    <source>
        <dbReference type="ARBA" id="ARBA00022741"/>
    </source>
</evidence>
<feature type="domain" description="ABC transporter" evidence="5">
    <location>
        <begin position="35"/>
        <end position="269"/>
    </location>
</feature>
<dbReference type="AlphaFoldDB" id="A0A7C3IT58"/>
<dbReference type="CDD" id="cd03216">
    <property type="entry name" value="ABC_Carb_Monos_I"/>
    <property type="match status" value="1"/>
</dbReference>
<dbReference type="CDD" id="cd03215">
    <property type="entry name" value="ABC_Carb_Monos_II"/>
    <property type="match status" value="1"/>
</dbReference>
<keyword evidence="1" id="KW-0813">Transport</keyword>
<gene>
    <name evidence="6" type="ORF">ENS19_05545</name>
</gene>
<keyword evidence="3" id="KW-0547">Nucleotide-binding</keyword>
<evidence type="ECO:0000256" key="4">
    <source>
        <dbReference type="ARBA" id="ARBA00022840"/>
    </source>
</evidence>
<dbReference type="SUPFAM" id="SSF52540">
    <property type="entry name" value="P-loop containing nucleoside triphosphate hydrolases"/>
    <property type="match status" value="2"/>
</dbReference>
<evidence type="ECO:0000313" key="6">
    <source>
        <dbReference type="EMBL" id="HFK20732.1"/>
    </source>
</evidence>
<dbReference type="InterPro" id="IPR003439">
    <property type="entry name" value="ABC_transporter-like_ATP-bd"/>
</dbReference>
<dbReference type="InterPro" id="IPR050107">
    <property type="entry name" value="ABC_carbohydrate_import_ATPase"/>
</dbReference>
<protein>
    <submittedName>
        <fullName evidence="6">ABC transporter ATP-binding protein</fullName>
    </submittedName>
</protein>
<evidence type="ECO:0000259" key="5">
    <source>
        <dbReference type="PROSITE" id="PS50893"/>
    </source>
</evidence>
<organism evidence="6">
    <name type="scientific">Candidatus Methanomethylicus mesodigestus</name>
    <dbReference type="NCBI Taxonomy" id="1867258"/>
    <lineage>
        <taxon>Archaea</taxon>
        <taxon>Thermoproteota</taxon>
        <taxon>Methanosuratincolia</taxon>
        <taxon>Candidatus Methanomethylicales</taxon>
        <taxon>Candidatus Methanomethylicaceae</taxon>
        <taxon>Candidatus Methanomethylicus</taxon>
    </lineage>
</organism>
<dbReference type="InterPro" id="IPR027417">
    <property type="entry name" value="P-loop_NTPase"/>
</dbReference>